<comment type="caution">
    <text evidence="10">The sequence shown here is derived from an EMBL/GenBank/DDBJ whole genome shotgun (WGS) entry which is preliminary data.</text>
</comment>
<sequence>MVREDLFITIPSFFKCPISLEVMKSPVSLCTGVTYDRSSIQAWLDNGNNTCPATMQVLQSKDFVPNLTLHRLIRSWSDSVPPLTPSNGSSSLSRDQVRSLIRDIPTSGDGRFDSLSKILDFAKSSDENRKFLANINDFVSVIVGILCNGDLSAKIRELEQIVIILDLILMEKNDLKQQIWQLISNRIHSCLPSISLILRKGSTESKIASARFLEAISFDSEAKRAIIEKQRLFEELVALISSEAEETAIEAALTSIISLTNSRLVKTKVIKLGTVKTLTKLLTNSALRVSAVEKALKLLEILSTCTEGRTAITEDLNCVASIVQRLMKVSSSATESAVVVLWSVCYLIRDERAQETVTKNNGLAKVLLLLQTNCSPIVRQLCGDLMKVFRVNSKSCLSSYETKTTHIMPY</sequence>
<dbReference type="InterPro" id="IPR058678">
    <property type="entry name" value="ARM_PUB"/>
</dbReference>
<dbReference type="Pfam" id="PF04564">
    <property type="entry name" value="U-box"/>
    <property type="match status" value="1"/>
</dbReference>
<accession>A0AAN8ZGC8</accession>
<comment type="function">
    <text evidence="2 8">Functions as an E3 ubiquitin ligase.</text>
</comment>
<evidence type="ECO:0000256" key="2">
    <source>
        <dbReference type="ARBA" id="ARBA00003861"/>
    </source>
</evidence>
<keyword evidence="4 8" id="KW-0808">Transferase</keyword>
<dbReference type="GO" id="GO:0061630">
    <property type="term" value="F:ubiquitin protein ligase activity"/>
    <property type="evidence" value="ECO:0007669"/>
    <property type="project" value="UniProtKB-UniRule"/>
</dbReference>
<dbReference type="PANTHER" id="PTHR22849:SF163">
    <property type="entry name" value="U-BOX DOMAIN-CONTAINING PROTEIN"/>
    <property type="match status" value="1"/>
</dbReference>
<evidence type="ECO:0000256" key="5">
    <source>
        <dbReference type="ARBA" id="ARBA00022737"/>
    </source>
</evidence>
<comment type="pathway">
    <text evidence="3 8">Protein modification; protein ubiquitination.</text>
</comment>
<dbReference type="PROSITE" id="PS51698">
    <property type="entry name" value="U_BOX"/>
    <property type="match status" value="1"/>
</dbReference>
<keyword evidence="6 8" id="KW-0833">Ubl conjugation pathway</keyword>
<evidence type="ECO:0000256" key="8">
    <source>
        <dbReference type="RuleBase" id="RU369093"/>
    </source>
</evidence>
<dbReference type="InterPro" id="IPR000225">
    <property type="entry name" value="Armadillo"/>
</dbReference>
<dbReference type="InterPro" id="IPR013083">
    <property type="entry name" value="Znf_RING/FYVE/PHD"/>
</dbReference>
<organism evidence="10 11">
    <name type="scientific">Dillenia turbinata</name>
    <dbReference type="NCBI Taxonomy" id="194707"/>
    <lineage>
        <taxon>Eukaryota</taxon>
        <taxon>Viridiplantae</taxon>
        <taxon>Streptophyta</taxon>
        <taxon>Embryophyta</taxon>
        <taxon>Tracheophyta</taxon>
        <taxon>Spermatophyta</taxon>
        <taxon>Magnoliopsida</taxon>
        <taxon>eudicotyledons</taxon>
        <taxon>Gunneridae</taxon>
        <taxon>Pentapetalae</taxon>
        <taxon>Dilleniales</taxon>
        <taxon>Dilleniaceae</taxon>
        <taxon>Dillenia</taxon>
    </lineage>
</organism>
<keyword evidence="11" id="KW-1185">Reference proteome</keyword>
<proteinExistence type="predicted"/>
<dbReference type="EC" id="2.3.2.27" evidence="8"/>
<dbReference type="EMBL" id="JBAMMX010000005">
    <property type="protein sequence ID" value="KAK6940019.1"/>
    <property type="molecule type" value="Genomic_DNA"/>
</dbReference>
<dbReference type="Proteomes" id="UP001370490">
    <property type="component" value="Unassembled WGS sequence"/>
</dbReference>
<evidence type="ECO:0000256" key="4">
    <source>
        <dbReference type="ARBA" id="ARBA00022679"/>
    </source>
</evidence>
<evidence type="ECO:0000256" key="3">
    <source>
        <dbReference type="ARBA" id="ARBA00004906"/>
    </source>
</evidence>
<reference evidence="10 11" key="1">
    <citation type="submission" date="2023-12" db="EMBL/GenBank/DDBJ databases">
        <title>A high-quality genome assembly for Dillenia turbinata (Dilleniales).</title>
        <authorList>
            <person name="Chanderbali A."/>
        </authorList>
    </citation>
    <scope>NUCLEOTIDE SEQUENCE [LARGE SCALE GENOMIC DNA]</scope>
    <source>
        <strain evidence="10">LSX21</strain>
        <tissue evidence="10">Leaf</tissue>
    </source>
</reference>
<dbReference type="PROSITE" id="PS50176">
    <property type="entry name" value="ARM_REPEAT"/>
    <property type="match status" value="1"/>
</dbReference>
<dbReference type="Pfam" id="PF25598">
    <property type="entry name" value="ARM_PUB"/>
    <property type="match status" value="1"/>
</dbReference>
<dbReference type="GO" id="GO:0016567">
    <property type="term" value="P:protein ubiquitination"/>
    <property type="evidence" value="ECO:0007669"/>
    <property type="project" value="UniProtKB-UniRule"/>
</dbReference>
<dbReference type="AlphaFoldDB" id="A0AAN8ZGC8"/>
<evidence type="ECO:0000256" key="7">
    <source>
        <dbReference type="PROSITE-ProRule" id="PRU00259"/>
    </source>
</evidence>
<dbReference type="Gene3D" id="3.30.40.10">
    <property type="entry name" value="Zinc/RING finger domain, C3HC4 (zinc finger)"/>
    <property type="match status" value="1"/>
</dbReference>
<dbReference type="CDD" id="cd16664">
    <property type="entry name" value="RING-Ubox_PUB"/>
    <property type="match status" value="1"/>
</dbReference>
<dbReference type="SMART" id="SM00504">
    <property type="entry name" value="Ubox"/>
    <property type="match status" value="1"/>
</dbReference>
<feature type="domain" description="U-box" evidence="9">
    <location>
        <begin position="9"/>
        <end position="83"/>
    </location>
</feature>
<gene>
    <name evidence="10" type="ORF">RJ641_029550</name>
</gene>
<evidence type="ECO:0000313" key="11">
    <source>
        <dbReference type="Proteomes" id="UP001370490"/>
    </source>
</evidence>
<evidence type="ECO:0000256" key="1">
    <source>
        <dbReference type="ARBA" id="ARBA00000900"/>
    </source>
</evidence>
<dbReference type="FunFam" id="3.30.40.10:FF:000502">
    <property type="entry name" value="RING-type E3 ubiquitin transferase"/>
    <property type="match status" value="1"/>
</dbReference>
<protein>
    <recommendedName>
        <fullName evidence="8 9">U-box domain-containing protein</fullName>
        <ecNumber evidence="8">2.3.2.27</ecNumber>
    </recommendedName>
    <alternativeName>
        <fullName evidence="8">RING-type E3 ubiquitin transferase PUB</fullName>
    </alternativeName>
</protein>
<evidence type="ECO:0000313" key="10">
    <source>
        <dbReference type="EMBL" id="KAK6940019.1"/>
    </source>
</evidence>
<dbReference type="SUPFAM" id="SSF48371">
    <property type="entry name" value="ARM repeat"/>
    <property type="match status" value="1"/>
</dbReference>
<comment type="catalytic activity">
    <reaction evidence="1 8">
        <text>S-ubiquitinyl-[E2 ubiquitin-conjugating enzyme]-L-cysteine + [acceptor protein]-L-lysine = [E2 ubiquitin-conjugating enzyme]-L-cysteine + N(6)-ubiquitinyl-[acceptor protein]-L-lysine.</text>
        <dbReference type="EC" id="2.3.2.27"/>
    </reaction>
</comment>
<keyword evidence="5" id="KW-0677">Repeat</keyword>
<dbReference type="InterPro" id="IPR003613">
    <property type="entry name" value="Ubox_domain"/>
</dbReference>
<dbReference type="PANTHER" id="PTHR22849">
    <property type="entry name" value="WDSAM1 PROTEIN"/>
    <property type="match status" value="1"/>
</dbReference>
<dbReference type="InterPro" id="IPR045210">
    <property type="entry name" value="RING-Ubox_PUB"/>
</dbReference>
<dbReference type="SUPFAM" id="SSF57850">
    <property type="entry name" value="RING/U-box"/>
    <property type="match status" value="1"/>
</dbReference>
<evidence type="ECO:0000256" key="6">
    <source>
        <dbReference type="ARBA" id="ARBA00022786"/>
    </source>
</evidence>
<feature type="repeat" description="ARM" evidence="7">
    <location>
        <begin position="273"/>
        <end position="312"/>
    </location>
</feature>
<name>A0AAN8ZGC8_9MAGN</name>
<evidence type="ECO:0000259" key="9">
    <source>
        <dbReference type="PROSITE" id="PS51698"/>
    </source>
</evidence>
<dbReference type="InterPro" id="IPR011989">
    <property type="entry name" value="ARM-like"/>
</dbReference>
<dbReference type="Gene3D" id="1.25.10.10">
    <property type="entry name" value="Leucine-rich Repeat Variant"/>
    <property type="match status" value="1"/>
</dbReference>
<dbReference type="InterPro" id="IPR016024">
    <property type="entry name" value="ARM-type_fold"/>
</dbReference>
<dbReference type="InterPro" id="IPR045185">
    <property type="entry name" value="PUB22/23/24-like"/>
</dbReference>